<evidence type="ECO:0000313" key="7">
    <source>
        <dbReference type="EMBL" id="QDG51390.1"/>
    </source>
</evidence>
<dbReference type="AlphaFoldDB" id="A0A4Y6PT19"/>
<reference evidence="7 8" key="1">
    <citation type="submission" date="2019-06" db="EMBL/GenBank/DDBJ databases">
        <title>Persicimonas caeni gen. nov., sp. nov., a predatory bacterium isolated from solar saltern.</title>
        <authorList>
            <person name="Wang S."/>
        </authorList>
    </citation>
    <scope>NUCLEOTIDE SEQUENCE [LARGE SCALE GENOMIC DNA]</scope>
    <source>
        <strain evidence="7 8">YN101</strain>
    </source>
</reference>
<dbReference type="Pfam" id="PF05375">
    <property type="entry name" value="Pacifastin_I"/>
    <property type="match status" value="1"/>
</dbReference>
<organism evidence="7 8">
    <name type="scientific">Persicimonas caeni</name>
    <dbReference type="NCBI Taxonomy" id="2292766"/>
    <lineage>
        <taxon>Bacteria</taxon>
        <taxon>Deltaproteobacteria</taxon>
        <taxon>Bradymonadales</taxon>
        <taxon>Bradymonadaceae</taxon>
        <taxon>Persicimonas</taxon>
    </lineage>
</organism>
<evidence type="ECO:0000256" key="5">
    <source>
        <dbReference type="SAM" id="SignalP"/>
    </source>
</evidence>
<evidence type="ECO:0000256" key="4">
    <source>
        <dbReference type="SAM" id="MobiDB-lite"/>
    </source>
</evidence>
<keyword evidence="5" id="KW-0732">Signal</keyword>
<keyword evidence="3" id="KW-1015">Disulfide bond</keyword>
<dbReference type="PROSITE" id="PS51446">
    <property type="entry name" value="PACIFASTIN"/>
    <property type="match status" value="1"/>
</dbReference>
<gene>
    <name evidence="7" type="ORF">FIV42_11755</name>
</gene>
<keyword evidence="8" id="KW-1185">Reference proteome</keyword>
<sequence>MKNRIPSKLHLLLILTFVLALAACSDDATSGTQTSDVALEEDAASASDASDMAARDTDEKDAGEEDTGEQDAGDEDTGAQDAGADDTGVQDSGAEDTGVQDSGTQDVGQQDTGQQDTGQQDAGIDSGLSCTPGDTKQVECNTCTCTQQQVWSCTKMACPGGPYDPCENKSCGETCTLCDPADPNCSETAVVKYCDENGNCSAQNSPQCSI</sequence>
<feature type="signal peptide" evidence="5">
    <location>
        <begin position="1"/>
        <end position="22"/>
    </location>
</feature>
<feature type="domain" description="Pacifastin" evidence="6">
    <location>
        <begin position="127"/>
        <end position="161"/>
    </location>
</feature>
<dbReference type="PROSITE" id="PS51257">
    <property type="entry name" value="PROKAR_LIPOPROTEIN"/>
    <property type="match status" value="1"/>
</dbReference>
<evidence type="ECO:0000256" key="2">
    <source>
        <dbReference type="ARBA" id="ARBA00022525"/>
    </source>
</evidence>
<evidence type="ECO:0000256" key="1">
    <source>
        <dbReference type="ARBA" id="ARBA00004613"/>
    </source>
</evidence>
<dbReference type="RefSeq" id="WP_141197873.1">
    <property type="nucleotide sequence ID" value="NZ_CP041186.1"/>
</dbReference>
<evidence type="ECO:0000313" key="8">
    <source>
        <dbReference type="Proteomes" id="UP000315995"/>
    </source>
</evidence>
<feature type="compositionally biased region" description="Low complexity" evidence="4">
    <location>
        <begin position="99"/>
        <end position="121"/>
    </location>
</feature>
<dbReference type="InterPro" id="IPR036201">
    <property type="entry name" value="Pacifastin_dom_sf"/>
</dbReference>
<feature type="compositionally biased region" description="Acidic residues" evidence="4">
    <location>
        <begin position="61"/>
        <end position="78"/>
    </location>
</feature>
<dbReference type="OrthoDB" id="5510748at2"/>
<dbReference type="EMBL" id="CP041186">
    <property type="protein sequence ID" value="QDG51390.1"/>
    <property type="molecule type" value="Genomic_DNA"/>
</dbReference>
<feature type="region of interest" description="Disordered" evidence="4">
    <location>
        <begin position="28"/>
        <end position="126"/>
    </location>
</feature>
<dbReference type="SUPFAM" id="SSF57283">
    <property type="entry name" value="PMP inhibitors"/>
    <property type="match status" value="1"/>
</dbReference>
<protein>
    <recommendedName>
        <fullName evidence="6">Pacifastin domain-containing protein</fullName>
    </recommendedName>
</protein>
<comment type="subcellular location">
    <subcellularLocation>
        <location evidence="1">Secreted</location>
    </subcellularLocation>
</comment>
<accession>A0A5B8Y4P6</accession>
<evidence type="ECO:0000256" key="3">
    <source>
        <dbReference type="ARBA" id="ARBA00023157"/>
    </source>
</evidence>
<name>A0A4Y6PT19_PERCE</name>
<dbReference type="GO" id="GO:0030414">
    <property type="term" value="F:peptidase inhibitor activity"/>
    <property type="evidence" value="ECO:0007669"/>
    <property type="project" value="InterPro"/>
</dbReference>
<accession>A0A4Y6PT19</accession>
<keyword evidence="2" id="KW-0964">Secreted</keyword>
<feature type="compositionally biased region" description="Low complexity" evidence="4">
    <location>
        <begin position="79"/>
        <end position="91"/>
    </location>
</feature>
<dbReference type="GO" id="GO:0005576">
    <property type="term" value="C:extracellular region"/>
    <property type="evidence" value="ECO:0007669"/>
    <property type="project" value="UniProtKB-SubCell"/>
</dbReference>
<evidence type="ECO:0000259" key="6">
    <source>
        <dbReference type="PROSITE" id="PS51446"/>
    </source>
</evidence>
<dbReference type="Proteomes" id="UP000315995">
    <property type="component" value="Chromosome"/>
</dbReference>
<dbReference type="InterPro" id="IPR008037">
    <property type="entry name" value="Pacifastin_dom"/>
</dbReference>
<feature type="chain" id="PRO_5030106389" description="Pacifastin domain-containing protein" evidence="5">
    <location>
        <begin position="23"/>
        <end position="210"/>
    </location>
</feature>
<proteinExistence type="predicted"/>